<feature type="domain" description="DNA replication complex GINS protein PSF2 N-terminal" evidence="5">
    <location>
        <begin position="3"/>
        <end position="60"/>
    </location>
</feature>
<dbReference type="GO" id="GO:0000727">
    <property type="term" value="P:double-strand break repair via break-induced replication"/>
    <property type="evidence" value="ECO:0007669"/>
    <property type="project" value="TreeGrafter"/>
</dbReference>
<evidence type="ECO:0000256" key="4">
    <source>
        <dbReference type="ARBA" id="ARBA00023242"/>
    </source>
</evidence>
<dbReference type="SUPFAM" id="SSF160059">
    <property type="entry name" value="PriA/YqbF domain"/>
    <property type="match status" value="1"/>
</dbReference>
<dbReference type="RefSeq" id="XP_020023818.1">
    <property type="nucleotide sequence ID" value="XM_020168229.1"/>
</dbReference>
<proteinExistence type="inferred from homology"/>
<dbReference type="PANTHER" id="PTHR12772">
    <property type="entry name" value="DNA REPLICATION COMPLEX GINS PROTEIN PSF2"/>
    <property type="match status" value="1"/>
</dbReference>
<dbReference type="AlphaFoldDB" id="A0A8B7UWE2"/>
<accession>A0A8B7UWE2</accession>
<name>A0A8B7UWE2_CASCN</name>
<dbReference type="FunFam" id="3.40.5.50:FF:000001">
    <property type="entry name" value="DNA replication complex GINS protein PSF2"/>
    <property type="match status" value="1"/>
</dbReference>
<evidence type="ECO:0000313" key="7">
    <source>
        <dbReference type="RefSeq" id="XP_020023819.1"/>
    </source>
</evidence>
<dbReference type="Pfam" id="PF25005">
    <property type="entry name" value="PSF2_N"/>
    <property type="match status" value="1"/>
</dbReference>
<dbReference type="GO" id="GO:0006260">
    <property type="term" value="P:DNA replication"/>
    <property type="evidence" value="ECO:0007669"/>
    <property type="project" value="UniProtKB-KW"/>
</dbReference>
<evidence type="ECO:0000256" key="1">
    <source>
        <dbReference type="ARBA" id="ARBA00004123"/>
    </source>
</evidence>
<organism evidence="6">
    <name type="scientific">Castor canadensis</name>
    <name type="common">American beaver</name>
    <dbReference type="NCBI Taxonomy" id="51338"/>
    <lineage>
        <taxon>Eukaryota</taxon>
        <taxon>Metazoa</taxon>
        <taxon>Chordata</taxon>
        <taxon>Craniata</taxon>
        <taxon>Vertebrata</taxon>
        <taxon>Euteleostomi</taxon>
        <taxon>Mammalia</taxon>
        <taxon>Eutheria</taxon>
        <taxon>Euarchontoglires</taxon>
        <taxon>Glires</taxon>
        <taxon>Rodentia</taxon>
        <taxon>Castorimorpha</taxon>
        <taxon>Castoridae</taxon>
        <taxon>Castor</taxon>
    </lineage>
</organism>
<evidence type="ECO:0000256" key="2">
    <source>
        <dbReference type="ARBA" id="ARBA00010565"/>
    </source>
</evidence>
<dbReference type="GO" id="GO:0000811">
    <property type="term" value="C:GINS complex"/>
    <property type="evidence" value="ECO:0007669"/>
    <property type="project" value="TreeGrafter"/>
</dbReference>
<evidence type="ECO:0000256" key="3">
    <source>
        <dbReference type="ARBA" id="ARBA00022705"/>
    </source>
</evidence>
<dbReference type="InterPro" id="IPR036224">
    <property type="entry name" value="GINS_bundle-like_dom_sf"/>
</dbReference>
<keyword evidence="3" id="KW-0235">DNA replication</keyword>
<dbReference type="InterPro" id="IPR007257">
    <property type="entry name" value="GINS_Psf2"/>
</dbReference>
<comment type="similarity">
    <text evidence="2">Belongs to the GINS2/PSF2 family.</text>
</comment>
<dbReference type="CDD" id="cd21694">
    <property type="entry name" value="GINS_B_Psf2"/>
    <property type="match status" value="1"/>
</dbReference>
<dbReference type="Gene3D" id="1.20.58.1020">
    <property type="match status" value="1"/>
</dbReference>
<sequence length="139" mass="15677">MDAAEVEFLAEKELVTIIPNFSLDKIYLIGGELGPFNPGLPVDVPLWLAINLKQRQKCRLLPPEWMDVGEDAGPCPAAGVPRAEPLLLLSSQEKLEKMRDRERKEETFTPVPSPYYMELTKLLLNHKSFFTPVSTETPI</sequence>
<dbReference type="RefSeq" id="XP_020023819.1">
    <property type="nucleotide sequence ID" value="XM_020168230.1"/>
</dbReference>
<protein>
    <submittedName>
        <fullName evidence="6 7">DNA replication complex GINS protein PSF2-like isoform X1</fullName>
    </submittedName>
</protein>
<gene>
    <name evidence="6 7" type="primary">LOC109689390</name>
</gene>
<dbReference type="CTD" id="51659"/>
<evidence type="ECO:0000313" key="6">
    <source>
        <dbReference type="RefSeq" id="XP_020023818.1"/>
    </source>
</evidence>
<comment type="subcellular location">
    <subcellularLocation>
        <location evidence="1">Nucleus</location>
    </subcellularLocation>
</comment>
<dbReference type="PANTHER" id="PTHR12772:SF0">
    <property type="entry name" value="DNA REPLICATION COMPLEX GINS PROTEIN PSF2"/>
    <property type="match status" value="1"/>
</dbReference>
<dbReference type="Gene3D" id="3.40.5.50">
    <property type="match status" value="1"/>
</dbReference>
<reference evidence="6 7" key="1">
    <citation type="submission" date="2025-04" db="UniProtKB">
        <authorList>
            <consortium name="RefSeq"/>
        </authorList>
    </citation>
    <scope>IDENTIFICATION</scope>
    <source>
        <tissue evidence="6 7">Leukocyte</tissue>
    </source>
</reference>
<dbReference type="SUPFAM" id="SSF158573">
    <property type="entry name" value="GINS helical bundle-like"/>
    <property type="match status" value="1"/>
</dbReference>
<dbReference type="OrthoDB" id="1938138at2759"/>
<dbReference type="KEGG" id="ccan:109689390"/>
<dbReference type="InterPro" id="IPR056784">
    <property type="entry name" value="PSF2_N"/>
</dbReference>
<evidence type="ECO:0000259" key="5">
    <source>
        <dbReference type="Pfam" id="PF25005"/>
    </source>
</evidence>
<keyword evidence="4" id="KW-0539">Nucleus</keyword>